<feature type="signal peptide" evidence="2">
    <location>
        <begin position="1"/>
        <end position="18"/>
    </location>
</feature>
<organism evidence="3 4">
    <name type="scientific">Colwellia echini</name>
    <dbReference type="NCBI Taxonomy" id="1982103"/>
    <lineage>
        <taxon>Bacteria</taxon>
        <taxon>Pseudomonadati</taxon>
        <taxon>Pseudomonadota</taxon>
        <taxon>Gammaproteobacteria</taxon>
        <taxon>Alteromonadales</taxon>
        <taxon>Colwelliaceae</taxon>
        <taxon>Colwellia</taxon>
    </lineage>
</organism>
<dbReference type="InterPro" id="IPR011050">
    <property type="entry name" value="Pectin_lyase_fold/virulence"/>
</dbReference>
<dbReference type="EMBL" id="PJAI02000001">
    <property type="protein sequence ID" value="TYK67081.1"/>
    <property type="molecule type" value="Genomic_DNA"/>
</dbReference>
<evidence type="ECO:0000313" key="4">
    <source>
        <dbReference type="Proteomes" id="UP000815846"/>
    </source>
</evidence>
<protein>
    <submittedName>
        <fullName evidence="3">DUF4957 domain-containing protein</fullName>
    </submittedName>
</protein>
<keyword evidence="2" id="KW-0732">Signal</keyword>
<dbReference type="Proteomes" id="UP000815846">
    <property type="component" value="Unassembled WGS sequence"/>
</dbReference>
<proteinExistence type="predicted"/>
<name>A0ABY3N0Q9_9GAMM</name>
<dbReference type="CDD" id="cd14251">
    <property type="entry name" value="PL-6"/>
    <property type="match status" value="1"/>
</dbReference>
<keyword evidence="4" id="KW-1185">Reference proteome</keyword>
<dbReference type="InterPro" id="IPR006626">
    <property type="entry name" value="PbH1"/>
</dbReference>
<dbReference type="RefSeq" id="WP_101343232.1">
    <property type="nucleotide sequence ID" value="NZ_PJAI02000001.1"/>
</dbReference>
<evidence type="ECO:0000256" key="2">
    <source>
        <dbReference type="SAM" id="SignalP"/>
    </source>
</evidence>
<sequence>MKKCLLVTCITLALSACNEPSNSTDATNHATSASSTKDAQSKTIAGNEVLVSNEQELKSAIKNAKAGDNIVLKNGTYTDIKIKFYGEGTEQSPITLKAETAGKVFIEGQSNLVLGGNYLIVDGLYFRNGYTPTKTLINFKINDEQIAFNSKVTNSVIEEFTQLDRHTSDHWVELWGRNNELSNNYIAGKSNFGPTVMVNLKGNQHIKNHHQIINNHFGPRPRKGGPHGETLQIGNSYTSMTPSYTNVENNFFDRCNGEVEIISSKSNYNQFKNNVFFESEGSLVVRHGNYATIDGNMFIGNGESEEFGGIRVVNTGHWITNNYFYKLTGEKFRAPIAVMNGIPKSPQNRYNQVTDAVVAFNSFVETPTPWYFSVGSNVEQSAVLPASEIRSARPTRTVFANNSIYNTDTAEHPIYNYDKVDGITFKNNFSNNANKTGIATDGIITQAMTMEKVSQYLVVPTTNNTDVYNGFDFDKITTDLLGHERADHKAVGAFISPVAKGTSLFDRTKYGTNWFVAEKEAKEATTFKALTTEELTQALANATSGDIIELTAAEYTVDSTLDINKEITFVSADKENKAIINFTSADTAFSMQPKGYLHLDSVIIKGNNKQNAFTTLDKNMSKAYDLSIKNSTVSNFISVLEVSKASFADNITVEDSVISNNQNGFILNKENDDKGDYNVEFLTITNTTFDNNAGLIVDYHRGGYDESTIGGNFVFENNTVTNSGVKGGLLMKNRGIVKVSFANNTFKNNPVKLIAILWGEKGQKPINNTMVNSGEVEVVQNLEMKLMY</sequence>
<dbReference type="InterPro" id="IPR039513">
    <property type="entry name" value="PL-6"/>
</dbReference>
<accession>A0ABY3N0Q9</accession>
<evidence type="ECO:0000256" key="1">
    <source>
        <dbReference type="SAM" id="MobiDB-lite"/>
    </source>
</evidence>
<dbReference type="Gene3D" id="2.160.20.10">
    <property type="entry name" value="Single-stranded right-handed beta-helix, Pectin lyase-like"/>
    <property type="match status" value="2"/>
</dbReference>
<comment type="caution">
    <text evidence="3">The sequence shown here is derived from an EMBL/GenBank/DDBJ whole genome shotgun (WGS) entry which is preliminary data.</text>
</comment>
<dbReference type="InterPro" id="IPR012334">
    <property type="entry name" value="Pectin_lyas_fold"/>
</dbReference>
<dbReference type="SMART" id="SM00710">
    <property type="entry name" value="PbH1"/>
    <property type="match status" value="7"/>
</dbReference>
<feature type="chain" id="PRO_5046799967" evidence="2">
    <location>
        <begin position="19"/>
        <end position="788"/>
    </location>
</feature>
<dbReference type="SUPFAM" id="SSF51126">
    <property type="entry name" value="Pectin lyase-like"/>
    <property type="match status" value="2"/>
</dbReference>
<reference evidence="3 4" key="1">
    <citation type="submission" date="2019-08" db="EMBL/GenBank/DDBJ databases">
        <title>Microbe sample from Colwellia echini.</title>
        <authorList>
            <person name="Christiansen L."/>
            <person name="Pathiraja D."/>
            <person name="Schultz-Johansen M."/>
            <person name="Choi I.-G."/>
            <person name="Stougaard P."/>
        </authorList>
    </citation>
    <scope>NUCLEOTIDE SEQUENCE [LARGE SCALE GENOMIC DNA]</scope>
    <source>
        <strain evidence="3 4">A3</strain>
    </source>
</reference>
<feature type="region of interest" description="Disordered" evidence="1">
    <location>
        <begin position="20"/>
        <end position="39"/>
    </location>
</feature>
<evidence type="ECO:0000313" key="3">
    <source>
        <dbReference type="EMBL" id="TYK67081.1"/>
    </source>
</evidence>
<dbReference type="PROSITE" id="PS51257">
    <property type="entry name" value="PROKAR_LIPOPROTEIN"/>
    <property type="match status" value="1"/>
</dbReference>
<gene>
    <name evidence="3" type="ORF">CWS31_000645</name>
</gene>
<dbReference type="Pfam" id="PF14592">
    <property type="entry name" value="Chondroitinas_B"/>
    <property type="match status" value="1"/>
</dbReference>